<dbReference type="InterPro" id="IPR002942">
    <property type="entry name" value="S4_RNA-bd"/>
</dbReference>
<organism evidence="7">
    <name type="scientific">uncultured Desulfovibrio sp</name>
    <dbReference type="NCBI Taxonomy" id="167968"/>
    <lineage>
        <taxon>Bacteria</taxon>
        <taxon>Pseudomonadati</taxon>
        <taxon>Thermodesulfobacteriota</taxon>
        <taxon>Desulfovibrionia</taxon>
        <taxon>Desulfovibrionales</taxon>
        <taxon>Desulfovibrionaceae</taxon>
        <taxon>Desulfovibrio</taxon>
        <taxon>environmental samples</taxon>
    </lineage>
</organism>
<feature type="domain" description="RNA-binding S4" evidence="5">
    <location>
        <begin position="18"/>
        <end position="45"/>
    </location>
</feature>
<keyword evidence="7" id="KW-0489">Methyltransferase</keyword>
<dbReference type="InterPro" id="IPR029063">
    <property type="entry name" value="SAM-dependent_MTases_sf"/>
</dbReference>
<dbReference type="InterPro" id="IPR036986">
    <property type="entry name" value="S4_RNA-bd_sf"/>
</dbReference>
<dbReference type="PANTHER" id="PTHR32319">
    <property type="entry name" value="BACTERIAL HEMOLYSIN-LIKE PROTEIN"/>
    <property type="match status" value="1"/>
</dbReference>
<evidence type="ECO:0000256" key="1">
    <source>
        <dbReference type="ARBA" id="ARBA00022884"/>
    </source>
</evidence>
<dbReference type="InterPro" id="IPR004538">
    <property type="entry name" value="Hemolysin_A/TlyA"/>
</dbReference>
<dbReference type="GO" id="GO:0008168">
    <property type="term" value="F:methyltransferase activity"/>
    <property type="evidence" value="ECO:0007669"/>
    <property type="project" value="UniProtKB-KW"/>
</dbReference>
<evidence type="ECO:0000256" key="4">
    <source>
        <dbReference type="SAM" id="MobiDB-lite"/>
    </source>
</evidence>
<evidence type="ECO:0000256" key="3">
    <source>
        <dbReference type="PROSITE-ProRule" id="PRU00182"/>
    </source>
</evidence>
<dbReference type="GO" id="GO:0032259">
    <property type="term" value="P:methylation"/>
    <property type="evidence" value="ECO:0007669"/>
    <property type="project" value="UniProtKB-KW"/>
</dbReference>
<dbReference type="Gene3D" id="3.10.290.10">
    <property type="entry name" value="RNA-binding S4 domain"/>
    <property type="match status" value="1"/>
</dbReference>
<dbReference type="Gene3D" id="3.40.50.150">
    <property type="entry name" value="Vaccinia Virus protein VP39"/>
    <property type="match status" value="1"/>
</dbReference>
<dbReference type="EMBL" id="FLUP01000001">
    <property type="protein sequence ID" value="SBW01486.1"/>
    <property type="molecule type" value="Genomic_DNA"/>
</dbReference>
<dbReference type="Pfam" id="PF01728">
    <property type="entry name" value="FtsJ"/>
    <property type="match status" value="1"/>
</dbReference>
<feature type="domain" description="Ribosomal RNA methyltransferase FtsJ" evidence="6">
    <location>
        <begin position="80"/>
        <end position="260"/>
    </location>
</feature>
<gene>
    <name evidence="7" type="primary">yqxC</name>
    <name evidence="7" type="ORF">KM92DES2_11507</name>
</gene>
<name>A0A212JPV4_9BACT</name>
<accession>A0A212JPV4</accession>
<feature type="region of interest" description="Disordered" evidence="4">
    <location>
        <begin position="1"/>
        <end position="20"/>
    </location>
</feature>
<evidence type="ECO:0000256" key="2">
    <source>
        <dbReference type="ARBA" id="ARBA00029460"/>
    </source>
</evidence>
<dbReference type="SUPFAM" id="SSF55174">
    <property type="entry name" value="Alpha-L RNA-binding motif"/>
    <property type="match status" value="1"/>
</dbReference>
<dbReference type="InterPro" id="IPR047048">
    <property type="entry name" value="TlyA"/>
</dbReference>
<keyword evidence="1 3" id="KW-0694">RNA-binding</keyword>
<sequence>MVAAASSYKTSMPKSPRQRADQLVFEQGLAESREQARRLIMAGKIILEQTVPGAPPQVVPKPGHPFAADTVFALLEPERYVSRGAYKLLTILEHFKLDVTDFVCLDAGASTGGFTDCLLQRGAKRVYAVDVGKNQLHERLRADERVINLEGVNLRHAEQSLIPEMVDLVVADVSFISLTLVLPSCMPWLKPGGMLATLIKPQFELGPGETVKGVVRDDAARQRAVDKILLFTQANLGLACQGVLPAAIKGPKGNQEYMALFARQGQASA</sequence>
<dbReference type="NCBIfam" id="TIGR00478">
    <property type="entry name" value="tly"/>
    <property type="match status" value="1"/>
</dbReference>
<dbReference type="PROSITE" id="PS50889">
    <property type="entry name" value="S4"/>
    <property type="match status" value="1"/>
</dbReference>
<dbReference type="AlphaFoldDB" id="A0A212JPV4"/>
<dbReference type="SUPFAM" id="SSF53335">
    <property type="entry name" value="S-adenosyl-L-methionine-dependent methyltransferases"/>
    <property type="match status" value="1"/>
</dbReference>
<proteinExistence type="inferred from homology"/>
<reference evidence="7" key="1">
    <citation type="submission" date="2016-04" db="EMBL/GenBank/DDBJ databases">
        <authorList>
            <person name="Evans L.H."/>
            <person name="Alamgir A."/>
            <person name="Owens N."/>
            <person name="Weber N.D."/>
            <person name="Virtaneva K."/>
            <person name="Barbian K."/>
            <person name="Babar A."/>
            <person name="Rosenke K."/>
        </authorList>
    </citation>
    <scope>NUCLEOTIDE SEQUENCE</scope>
    <source>
        <strain evidence="7">92-2</strain>
    </source>
</reference>
<evidence type="ECO:0000313" key="7">
    <source>
        <dbReference type="EMBL" id="SBW01486.1"/>
    </source>
</evidence>
<evidence type="ECO:0000259" key="5">
    <source>
        <dbReference type="Pfam" id="PF01479"/>
    </source>
</evidence>
<comment type="similarity">
    <text evidence="2">Belongs to the TlyA family.</text>
</comment>
<dbReference type="InterPro" id="IPR002877">
    <property type="entry name" value="RNA_MeTrfase_FtsJ_dom"/>
</dbReference>
<dbReference type="PIRSF" id="PIRSF005578">
    <property type="entry name" value="TlyA"/>
    <property type="match status" value="1"/>
</dbReference>
<dbReference type="EC" id="2.1.1.-" evidence="7"/>
<evidence type="ECO:0000259" key="6">
    <source>
        <dbReference type="Pfam" id="PF01728"/>
    </source>
</evidence>
<dbReference type="PANTHER" id="PTHR32319:SF0">
    <property type="entry name" value="BACTERIAL HEMOLYSIN-LIKE PROTEIN"/>
    <property type="match status" value="1"/>
</dbReference>
<keyword evidence="7" id="KW-0808">Transferase</keyword>
<dbReference type="GO" id="GO:0003723">
    <property type="term" value="F:RNA binding"/>
    <property type="evidence" value="ECO:0007669"/>
    <property type="project" value="UniProtKB-KW"/>
</dbReference>
<dbReference type="Pfam" id="PF01479">
    <property type="entry name" value="S4"/>
    <property type="match status" value="1"/>
</dbReference>
<protein>
    <submittedName>
        <fullName evidence="7">Putative rRNA methyltransferase YqxC</fullName>
        <ecNumber evidence="7">2.1.1.-</ecNumber>
    </submittedName>
</protein>
<dbReference type="CDD" id="cd02440">
    <property type="entry name" value="AdoMet_MTases"/>
    <property type="match status" value="1"/>
</dbReference>
<dbReference type="CDD" id="cd00165">
    <property type="entry name" value="S4"/>
    <property type="match status" value="1"/>
</dbReference>